<dbReference type="EMBL" id="UYYG01000118">
    <property type="protein sequence ID" value="VDN53295.1"/>
    <property type="molecule type" value="Genomic_DNA"/>
</dbReference>
<dbReference type="OrthoDB" id="5903842at2759"/>
<reference evidence="5 6" key="1">
    <citation type="submission" date="2017-02" db="UniProtKB">
        <authorList>
            <consortium name="WormBaseParasite"/>
        </authorList>
    </citation>
    <scope>IDENTIFICATION</scope>
</reference>
<dbReference type="WBParaSite" id="DME_0000960101-mRNA-1">
    <property type="protein sequence ID" value="DME_0000960101-mRNA-1"/>
    <property type="gene ID" value="DME_0000960101"/>
</dbReference>
<organism evidence="3 6">
    <name type="scientific">Dracunculus medinensis</name>
    <name type="common">Guinea worm</name>
    <dbReference type="NCBI Taxonomy" id="318479"/>
    <lineage>
        <taxon>Eukaryota</taxon>
        <taxon>Metazoa</taxon>
        <taxon>Ecdysozoa</taxon>
        <taxon>Nematoda</taxon>
        <taxon>Chromadorea</taxon>
        <taxon>Rhabditida</taxon>
        <taxon>Spirurina</taxon>
        <taxon>Dracunculoidea</taxon>
        <taxon>Dracunculidae</taxon>
        <taxon>Dracunculus</taxon>
    </lineage>
</organism>
<gene>
    <name evidence="1" type="ORF">DME_LOCUS2004</name>
    <name evidence="2" type="ORF">DME_LOCUS3268</name>
</gene>
<protein>
    <submittedName>
        <fullName evidence="1 5">Uncharacterized protein</fullName>
    </submittedName>
</protein>
<evidence type="ECO:0000313" key="3">
    <source>
        <dbReference type="Proteomes" id="UP000038040"/>
    </source>
</evidence>
<evidence type="ECO:0000313" key="2">
    <source>
        <dbReference type="EMBL" id="VDN53295.1"/>
    </source>
</evidence>
<sequence>MHKYQQFTFIDANRFSKWFKLTITILAFKLRITILAFKFIKRITKNSSDDLSYITMKEVDTDRQISIRQAQFEDFNDNEITKWNFYYDEYE</sequence>
<dbReference type="EMBL" id="UYYG01000041">
    <property type="protein sequence ID" value="VDN52031.1"/>
    <property type="molecule type" value="Genomic_DNA"/>
</dbReference>
<proteinExistence type="predicted"/>
<evidence type="ECO:0000313" key="6">
    <source>
        <dbReference type="WBParaSite" id="DME_0000960101-mRNA-1"/>
    </source>
</evidence>
<accession>A0A0N4UNU4</accession>
<dbReference type="AlphaFoldDB" id="A0A0N4UNU4"/>
<dbReference type="Proteomes" id="UP000274756">
    <property type="component" value="Unassembled WGS sequence"/>
</dbReference>
<reference evidence="1 4" key="2">
    <citation type="submission" date="2018-11" db="EMBL/GenBank/DDBJ databases">
        <authorList>
            <consortium name="Pathogen Informatics"/>
        </authorList>
    </citation>
    <scope>NUCLEOTIDE SEQUENCE [LARGE SCALE GENOMIC DNA]</scope>
</reference>
<name>A0A0N4UNU4_DRAME</name>
<evidence type="ECO:0000313" key="4">
    <source>
        <dbReference type="Proteomes" id="UP000274756"/>
    </source>
</evidence>
<dbReference type="Proteomes" id="UP000038040">
    <property type="component" value="Unplaced"/>
</dbReference>
<dbReference type="WBParaSite" id="DME_0000785301-mRNA-1">
    <property type="protein sequence ID" value="DME_0000785301-mRNA-1"/>
    <property type="gene ID" value="DME_0000785301"/>
</dbReference>
<evidence type="ECO:0000313" key="5">
    <source>
        <dbReference type="WBParaSite" id="DME_0000785301-mRNA-1"/>
    </source>
</evidence>
<evidence type="ECO:0000313" key="1">
    <source>
        <dbReference type="EMBL" id="VDN52031.1"/>
    </source>
</evidence>
<keyword evidence="4" id="KW-1185">Reference proteome</keyword>